<name>A0A524RL26_9CHRO</name>
<evidence type="ECO:0000256" key="1">
    <source>
        <dbReference type="SAM" id="Phobius"/>
    </source>
</evidence>
<comment type="caution">
    <text evidence="2">The sequence shown here is derived from an EMBL/GenBank/DDBJ whole genome shotgun (WGS) entry which is preliminary data.</text>
</comment>
<dbReference type="InterPro" id="IPR018650">
    <property type="entry name" value="STSV1_Orf64"/>
</dbReference>
<proteinExistence type="predicted"/>
<dbReference type="AlphaFoldDB" id="A0A524RL26"/>
<feature type="transmembrane region" description="Helical" evidence="1">
    <location>
        <begin position="118"/>
        <end position="135"/>
    </location>
</feature>
<gene>
    <name evidence="2" type="ORF">ERJ67_10735</name>
</gene>
<dbReference type="Pfam" id="PF09852">
    <property type="entry name" value="DUF2079"/>
    <property type="match status" value="1"/>
</dbReference>
<feature type="transmembrane region" description="Helical" evidence="1">
    <location>
        <begin position="77"/>
        <end position="106"/>
    </location>
</feature>
<feature type="transmembrane region" description="Helical" evidence="1">
    <location>
        <begin position="285"/>
        <end position="307"/>
    </location>
</feature>
<dbReference type="EMBL" id="SRMO01000087">
    <property type="protein sequence ID" value="TGG90585.1"/>
    <property type="molecule type" value="Genomic_DNA"/>
</dbReference>
<sequence length="526" mass="58133">MAAALFTLLGLVIQVWRLQSLTASYDQGIFLQVIWNGLSGHPFQSTLSSQLSTNVIHAGELPATTYHRLGQHFTPALLLWVPLVGLLGKWALPLIQVGLVTGAGLALHRLALTRLEPVLAALISVSWYAANAVLGPTWSNFHDICQLPLLVFLLVLGIVRRRCWLIVPCVLFLPMIREDSGVALLSIAVWAFWRRHLPSWAALLICGYASAYLLWVSSWAMPQFSDDVARRWAGERFGQYLGEGQEAGAFEILLALLRQPLLVLREVVSPFGGTFRYLLGQWLPLLFVPAIALDSWLLAGLPLLQLLLLDGQSALAINIRYAMSVVPGLFAGAVFWWQFRQPRFASLRLRRFWTAAIALSLFFTLTSNPNRSLSFLVPDSIQPWVHVPLTRQWSHGQQALALLQRIPANASVAANTPLVPHLAARRAIVRFPLSVAFLDDRGRPTPVDVVAADIGGRLPYVPAFAKSRGEVQGSLERIPWLRTAGYGLVEVRDGVVLLQHGVADTPGAEEALEVLFRQARQALSLR</sequence>
<reference evidence="2 3" key="1">
    <citation type="journal article" date="2019" name="mSystems">
        <title>Life at home and on the roam: Genomic adaptions reflect the dual lifestyle of an intracellular, facultative symbiont.</title>
        <authorList>
            <person name="Burgsdorf I."/>
        </authorList>
    </citation>
    <scope>NUCLEOTIDE SEQUENCE [LARGE SCALE GENOMIC DNA]</scope>
    <source>
        <strain evidence="2">277cV</strain>
    </source>
</reference>
<protein>
    <submittedName>
        <fullName evidence="2">DUF2079 domain-containing protein</fullName>
    </submittedName>
</protein>
<keyword evidence="1" id="KW-1133">Transmembrane helix</keyword>
<feature type="transmembrane region" description="Helical" evidence="1">
    <location>
        <begin position="199"/>
        <end position="221"/>
    </location>
</feature>
<organism evidence="2 3">
    <name type="scientific">Aphanocapsa feldmannii 277cV</name>
    <dbReference type="NCBI Taxonomy" id="2507553"/>
    <lineage>
        <taxon>Bacteria</taxon>
        <taxon>Bacillati</taxon>
        <taxon>Cyanobacteriota</taxon>
        <taxon>Cyanophyceae</taxon>
        <taxon>Oscillatoriophycideae</taxon>
        <taxon>Chroococcales</taxon>
        <taxon>Microcystaceae</taxon>
        <taxon>Aphanocapsa</taxon>
    </lineage>
</organism>
<feature type="transmembrane region" description="Helical" evidence="1">
    <location>
        <begin position="141"/>
        <end position="159"/>
    </location>
</feature>
<feature type="transmembrane region" description="Helical" evidence="1">
    <location>
        <begin position="319"/>
        <end position="337"/>
    </location>
</feature>
<keyword evidence="1" id="KW-0812">Transmembrane</keyword>
<keyword evidence="1" id="KW-0472">Membrane</keyword>
<accession>A0A524RL26</accession>
<evidence type="ECO:0000313" key="2">
    <source>
        <dbReference type="EMBL" id="TGG90585.1"/>
    </source>
</evidence>
<evidence type="ECO:0000313" key="3">
    <source>
        <dbReference type="Proteomes" id="UP000317990"/>
    </source>
</evidence>
<dbReference type="Proteomes" id="UP000317990">
    <property type="component" value="Unassembled WGS sequence"/>
</dbReference>